<sequence>MAMTIGASIMASQPTVMVPRVAAAETNRISQDSSKELGVQRITPQNSETLNAIPSRTIPLANTVNSSSSASSTTSSTEASPPSQEELSAQQQVEQVISQLKARDREVRVHEQAHLSAAGQYATSGASFSYQTGPDGKRYAVGGEVGIDTSPIANDPEATLQKAMVVQSAALAPAQPSTQDLRVASAAAQMMTEARAQIAEQRTEQADAPESRADAENQTQATDNSSDSYNRISPANNQSVNQNDFASVVQQEMGMRQLAVERTQFETRLSLNSVRA</sequence>
<keyword evidence="3" id="KW-1185">Reference proteome</keyword>
<gene>
    <name evidence="2" type="ORF">THMIRHAS_05120</name>
</gene>
<dbReference type="RefSeq" id="WP_197905426.1">
    <property type="nucleotide sequence ID" value="NZ_AP021889.1"/>
</dbReference>
<proteinExistence type="predicted"/>
<evidence type="ECO:0008006" key="4">
    <source>
        <dbReference type="Google" id="ProtNLM"/>
    </source>
</evidence>
<dbReference type="Proteomes" id="UP000501726">
    <property type="component" value="Chromosome"/>
</dbReference>
<dbReference type="KEGG" id="tse:THMIRHAS_05120"/>
<feature type="compositionally biased region" description="Basic and acidic residues" evidence="1">
    <location>
        <begin position="201"/>
        <end position="215"/>
    </location>
</feature>
<feature type="compositionally biased region" description="Polar residues" evidence="1">
    <location>
        <begin position="42"/>
        <end position="65"/>
    </location>
</feature>
<dbReference type="InterPro" id="IPR021973">
    <property type="entry name" value="SprA-related"/>
</dbReference>
<dbReference type="Pfam" id="PF12118">
    <property type="entry name" value="SprA-related"/>
    <property type="match status" value="1"/>
</dbReference>
<name>A0A6F8PSQ7_9GAMM</name>
<feature type="compositionally biased region" description="Low complexity" evidence="1">
    <location>
        <begin position="66"/>
        <end position="83"/>
    </location>
</feature>
<evidence type="ECO:0000256" key="1">
    <source>
        <dbReference type="SAM" id="MobiDB-lite"/>
    </source>
</evidence>
<protein>
    <recommendedName>
        <fullName evidence="4">SprA-related family protein</fullName>
    </recommendedName>
</protein>
<dbReference type="AlphaFoldDB" id="A0A6F8PSQ7"/>
<organism evidence="2 3">
    <name type="scientific">Thiosulfatimonas sediminis</name>
    <dbReference type="NCBI Taxonomy" id="2675054"/>
    <lineage>
        <taxon>Bacteria</taxon>
        <taxon>Pseudomonadati</taxon>
        <taxon>Pseudomonadota</taxon>
        <taxon>Gammaproteobacteria</taxon>
        <taxon>Thiotrichales</taxon>
        <taxon>Piscirickettsiaceae</taxon>
        <taxon>Thiosulfatimonas</taxon>
    </lineage>
</organism>
<accession>A0A6F8PSQ7</accession>
<evidence type="ECO:0000313" key="3">
    <source>
        <dbReference type="Proteomes" id="UP000501726"/>
    </source>
</evidence>
<evidence type="ECO:0000313" key="2">
    <source>
        <dbReference type="EMBL" id="BBP45139.1"/>
    </source>
</evidence>
<dbReference type="EMBL" id="AP021889">
    <property type="protein sequence ID" value="BBP45139.1"/>
    <property type="molecule type" value="Genomic_DNA"/>
</dbReference>
<feature type="compositionally biased region" description="Polar residues" evidence="1">
    <location>
        <begin position="216"/>
        <end position="242"/>
    </location>
</feature>
<reference evidence="3" key="1">
    <citation type="submission" date="2019-11" db="EMBL/GenBank/DDBJ databases">
        <title>Isolation and characterization of two novel species in the genus Thiomicrorhabdus.</title>
        <authorList>
            <person name="Mochizuki J."/>
            <person name="Kojima H."/>
            <person name="Fukui M."/>
        </authorList>
    </citation>
    <scope>NUCLEOTIDE SEQUENCE [LARGE SCALE GENOMIC DNA]</scope>
    <source>
        <strain evidence="3">aks77</strain>
    </source>
</reference>
<feature type="region of interest" description="Disordered" evidence="1">
    <location>
        <begin position="197"/>
        <end position="242"/>
    </location>
</feature>
<feature type="region of interest" description="Disordered" evidence="1">
    <location>
        <begin position="27"/>
        <end position="92"/>
    </location>
</feature>